<feature type="domain" description="DUF2007" evidence="1">
    <location>
        <begin position="1"/>
        <end position="65"/>
    </location>
</feature>
<dbReference type="Gene3D" id="3.30.70.790">
    <property type="entry name" value="UreE, C-terminal domain"/>
    <property type="match status" value="1"/>
</dbReference>
<dbReference type="InterPro" id="IPR018551">
    <property type="entry name" value="DUF2007"/>
</dbReference>
<protein>
    <recommendedName>
        <fullName evidence="1">DUF2007 domain-containing protein</fullName>
    </recommendedName>
</protein>
<accession>A0ABV2QT30</accession>
<evidence type="ECO:0000259" key="1">
    <source>
        <dbReference type="Pfam" id="PF09413"/>
    </source>
</evidence>
<dbReference type="EMBL" id="JBEPSM010000001">
    <property type="protein sequence ID" value="MET4632177.1"/>
    <property type="molecule type" value="Genomic_DNA"/>
</dbReference>
<dbReference type="SUPFAM" id="SSF54913">
    <property type="entry name" value="GlnB-like"/>
    <property type="match status" value="1"/>
</dbReference>
<proteinExistence type="predicted"/>
<sequence>MEELIRTNDIVMISFVEALLRDAGIEHMVVDQNMSVMEGSLGVLPRRVLVLAEEMADARQLLTDAGVGGELPEER</sequence>
<name>A0ABV2QT30_9HYPH</name>
<comment type="caution">
    <text evidence="2">The sequence shown here is derived from an EMBL/GenBank/DDBJ whole genome shotgun (WGS) entry which is preliminary data.</text>
</comment>
<dbReference type="Proteomes" id="UP001549321">
    <property type="component" value="Unassembled WGS sequence"/>
</dbReference>
<dbReference type="InterPro" id="IPR011322">
    <property type="entry name" value="N-reg_PII-like_a/b"/>
</dbReference>
<organism evidence="2 3">
    <name type="scientific">Kaistia defluvii</name>
    <dbReference type="NCBI Taxonomy" id="410841"/>
    <lineage>
        <taxon>Bacteria</taxon>
        <taxon>Pseudomonadati</taxon>
        <taxon>Pseudomonadota</taxon>
        <taxon>Alphaproteobacteria</taxon>
        <taxon>Hyphomicrobiales</taxon>
        <taxon>Kaistiaceae</taxon>
        <taxon>Kaistia</taxon>
    </lineage>
</organism>
<evidence type="ECO:0000313" key="3">
    <source>
        <dbReference type="Proteomes" id="UP001549321"/>
    </source>
</evidence>
<dbReference type="RefSeq" id="WP_266332986.1">
    <property type="nucleotide sequence ID" value="NZ_JAPKNI010000006.1"/>
</dbReference>
<reference evidence="2 3" key="1">
    <citation type="submission" date="2024-06" db="EMBL/GenBank/DDBJ databases">
        <title>Sorghum-associated microbial communities from plants grown in Nebraska, USA.</title>
        <authorList>
            <person name="Schachtman D."/>
        </authorList>
    </citation>
    <scope>NUCLEOTIDE SEQUENCE [LARGE SCALE GENOMIC DNA]</scope>
    <source>
        <strain evidence="2 3">3207</strain>
    </source>
</reference>
<keyword evidence="3" id="KW-1185">Reference proteome</keyword>
<dbReference type="Pfam" id="PF09413">
    <property type="entry name" value="DUF2007"/>
    <property type="match status" value="1"/>
</dbReference>
<evidence type="ECO:0000313" key="2">
    <source>
        <dbReference type="EMBL" id="MET4632177.1"/>
    </source>
</evidence>
<gene>
    <name evidence="2" type="ORF">ABIE08_000090</name>
</gene>